<dbReference type="AlphaFoldDB" id="A0A7R7XU76"/>
<dbReference type="CDD" id="cd03784">
    <property type="entry name" value="GT1_Gtf-like"/>
    <property type="match status" value="1"/>
</dbReference>
<feature type="compositionally biased region" description="Polar residues" evidence="3">
    <location>
        <begin position="499"/>
        <end position="508"/>
    </location>
</feature>
<dbReference type="PANTHER" id="PTHR48043:SF151">
    <property type="entry name" value="GLYCOSYLTRANSFERASE FAMILY 1 PROTEIN"/>
    <property type="match status" value="1"/>
</dbReference>
<feature type="domain" description="Erythromycin biosynthesis protein CIII-like C-terminal" evidence="4">
    <location>
        <begin position="366"/>
        <end position="454"/>
    </location>
</feature>
<proteinExistence type="predicted"/>
<feature type="region of interest" description="Disordered" evidence="3">
    <location>
        <begin position="261"/>
        <end position="282"/>
    </location>
</feature>
<gene>
    <name evidence="5" type="ORF">APUU_60873A</name>
</gene>
<dbReference type="InterPro" id="IPR002213">
    <property type="entry name" value="UDP_glucos_trans"/>
</dbReference>
<reference evidence="5" key="1">
    <citation type="submission" date="2021-01" db="EMBL/GenBank/DDBJ databases">
        <authorList>
            <consortium name="Aspergillus puulaauensis MK2 genome sequencing consortium"/>
            <person name="Kazuki M."/>
            <person name="Futagami T."/>
        </authorList>
    </citation>
    <scope>NUCLEOTIDE SEQUENCE</scope>
    <source>
        <strain evidence="5">MK2</strain>
    </source>
</reference>
<feature type="region of interest" description="Disordered" evidence="3">
    <location>
        <begin position="499"/>
        <end position="555"/>
    </location>
</feature>
<keyword evidence="2" id="KW-0808">Transferase</keyword>
<evidence type="ECO:0000256" key="2">
    <source>
        <dbReference type="ARBA" id="ARBA00022679"/>
    </source>
</evidence>
<dbReference type="RefSeq" id="XP_041560019.1">
    <property type="nucleotide sequence ID" value="XM_041694161.1"/>
</dbReference>
<dbReference type="Proteomes" id="UP000654913">
    <property type="component" value="Chromosome 6"/>
</dbReference>
<evidence type="ECO:0000256" key="3">
    <source>
        <dbReference type="SAM" id="MobiDB-lite"/>
    </source>
</evidence>
<dbReference type="InterPro" id="IPR050271">
    <property type="entry name" value="UDP-glycosyltransferase"/>
</dbReference>
<accession>A0A7R7XU76</accession>
<feature type="compositionally biased region" description="Pro residues" evidence="3">
    <location>
        <begin position="265"/>
        <end position="276"/>
    </location>
</feature>
<sequence length="555" mass="60693">MHIAFLSNPASGQVNVLFATAQQLVDQGHLVTFLSAASCSSKIDRFRSAQQPCHQHLIRFISVGSGNAVRDFTAIIQTRMHLARRAPGDPVSLQTCNESSLGPADDHAATALSVREHLDQVDPDMICVDALTTALLTGVRLTKRKFILTVPCSPGLTALPGAFQPSLMATNRRGSWGTFFENMYLSMHDFIDSRRHPDRRAKHRLIKRLGLKSYGVSSDSSILSPHWEDDNCVASIHFNTQGLLDCPNQSPKTIFVGAGVAAEPSPSPLTPPPTTPSTPSLTPAGSFPELVWMDEAAVLGQDVVYINMGSMFIWEPAEFRACIEGFKAAHKKLNGRVRFLFKINSLPRTPSSTSTSEKEPAVEDLELPPFVRLTHWISNQTAVYTHPALKAFIHHGGGNSFNEAVHFAVPQLVLSQWLDTHEYATYAHKFGLGLRSEHPPWVEAGDIEAKILELLGARWAEFKANCRWWAYRSELGGGPEAAARIVLFHAQTQQFCAAQVGSQGRNQQSKPGSGSESKSTETETETDELTPPLSPVQVSAGFEKDAEGVKEIAIS</sequence>
<dbReference type="Pfam" id="PF06722">
    <property type="entry name" value="EryCIII-like_C"/>
    <property type="match status" value="1"/>
</dbReference>
<dbReference type="KEGG" id="apuu:APUU_60873A"/>
<dbReference type="OrthoDB" id="5835829at2759"/>
<feature type="compositionally biased region" description="Basic and acidic residues" evidence="3">
    <location>
        <begin position="542"/>
        <end position="555"/>
    </location>
</feature>
<dbReference type="GO" id="GO:0008194">
    <property type="term" value="F:UDP-glycosyltransferase activity"/>
    <property type="evidence" value="ECO:0007669"/>
    <property type="project" value="InterPro"/>
</dbReference>
<dbReference type="Gene3D" id="3.40.50.2000">
    <property type="entry name" value="Glycogen Phosphorylase B"/>
    <property type="match status" value="2"/>
</dbReference>
<reference evidence="5" key="2">
    <citation type="submission" date="2021-02" db="EMBL/GenBank/DDBJ databases">
        <title>Aspergillus puulaauensis MK2 genome sequence.</title>
        <authorList>
            <person name="Futagami T."/>
            <person name="Mori K."/>
            <person name="Kadooka C."/>
            <person name="Tanaka T."/>
        </authorList>
    </citation>
    <scope>NUCLEOTIDE SEQUENCE</scope>
    <source>
        <strain evidence="5">MK2</strain>
    </source>
</reference>
<evidence type="ECO:0000259" key="4">
    <source>
        <dbReference type="Pfam" id="PF06722"/>
    </source>
</evidence>
<dbReference type="GO" id="GO:0016758">
    <property type="term" value="F:hexosyltransferase activity"/>
    <property type="evidence" value="ECO:0007669"/>
    <property type="project" value="UniProtKB-ARBA"/>
</dbReference>
<dbReference type="PANTHER" id="PTHR48043">
    <property type="entry name" value="EG:EG0003.4 PROTEIN-RELATED"/>
    <property type="match status" value="1"/>
</dbReference>
<evidence type="ECO:0000313" key="6">
    <source>
        <dbReference type="Proteomes" id="UP000654913"/>
    </source>
</evidence>
<keyword evidence="1" id="KW-0328">Glycosyltransferase</keyword>
<protein>
    <recommendedName>
        <fullName evidence="4">Erythromycin biosynthesis protein CIII-like C-terminal domain-containing protein</fullName>
    </recommendedName>
</protein>
<name>A0A7R7XU76_9EURO</name>
<organism evidence="5 6">
    <name type="scientific">Aspergillus puulaauensis</name>
    <dbReference type="NCBI Taxonomy" id="1220207"/>
    <lineage>
        <taxon>Eukaryota</taxon>
        <taxon>Fungi</taxon>
        <taxon>Dikarya</taxon>
        <taxon>Ascomycota</taxon>
        <taxon>Pezizomycotina</taxon>
        <taxon>Eurotiomycetes</taxon>
        <taxon>Eurotiomycetidae</taxon>
        <taxon>Eurotiales</taxon>
        <taxon>Aspergillaceae</taxon>
        <taxon>Aspergillus</taxon>
    </lineage>
</organism>
<keyword evidence="6" id="KW-1185">Reference proteome</keyword>
<dbReference type="SUPFAM" id="SSF53756">
    <property type="entry name" value="UDP-Glycosyltransferase/glycogen phosphorylase"/>
    <property type="match status" value="1"/>
</dbReference>
<evidence type="ECO:0000256" key="1">
    <source>
        <dbReference type="ARBA" id="ARBA00022676"/>
    </source>
</evidence>
<dbReference type="GeneID" id="64977830"/>
<evidence type="ECO:0000313" key="5">
    <source>
        <dbReference type="EMBL" id="BCS27825.1"/>
    </source>
</evidence>
<dbReference type="EMBL" id="AP024448">
    <property type="protein sequence ID" value="BCS27825.1"/>
    <property type="molecule type" value="Genomic_DNA"/>
</dbReference>
<dbReference type="InterPro" id="IPR010610">
    <property type="entry name" value="EryCIII-like_C"/>
</dbReference>